<dbReference type="PANTHER" id="PTHR44051:SF21">
    <property type="entry name" value="GLUTATHIONE S-TRANSFERASE FAMILY PROTEIN"/>
    <property type="match status" value="1"/>
</dbReference>
<dbReference type="InterPro" id="IPR036282">
    <property type="entry name" value="Glutathione-S-Trfase_C_sf"/>
</dbReference>
<comment type="caution">
    <text evidence="3">The sequence shown here is derived from an EMBL/GenBank/DDBJ whole genome shotgun (WGS) entry which is preliminary data.</text>
</comment>
<dbReference type="PANTHER" id="PTHR44051">
    <property type="entry name" value="GLUTATHIONE S-TRANSFERASE-RELATED"/>
    <property type="match status" value="1"/>
</dbReference>
<gene>
    <name evidence="3" type="ORF">GR183_00275</name>
</gene>
<dbReference type="CDD" id="cd03057">
    <property type="entry name" value="GST_N_Beta"/>
    <property type="match status" value="1"/>
</dbReference>
<sequence>MSSINKRTGPALYSVENNLRGGACAMCGGLSQTITVCSDNAIADRLATTEAGRAKRNFDMNGSYRFFWAQGTACLAPQIVLEETGSDHEIVSVDLSRGEHNTPEYLKLNPAGTVPALVCPDGQVLSEAAALCLYLGELHPGVGLVPAVGDTRRGTFLRWLIYLTNTVQVAYKRFYYPERFSTDPAHAPAIKERAVENLFAVWRPVEAHLGEKGPYFLGEACSVADIYMLMLATWFEPVDDLRQACPAVAEACELMSRRPAVAKCLDMQNGISIGRTAHSPLE</sequence>
<name>A0A7X3LQP0_9HYPH</name>
<dbReference type="CDD" id="cd03188">
    <property type="entry name" value="GST_C_Beta"/>
    <property type="match status" value="1"/>
</dbReference>
<evidence type="ECO:0008006" key="5">
    <source>
        <dbReference type="Google" id="ProtNLM"/>
    </source>
</evidence>
<evidence type="ECO:0000313" key="3">
    <source>
        <dbReference type="EMBL" id="MXN63324.1"/>
    </source>
</evidence>
<evidence type="ECO:0000259" key="2">
    <source>
        <dbReference type="PROSITE" id="PS50405"/>
    </source>
</evidence>
<dbReference type="PROSITE" id="PS50404">
    <property type="entry name" value="GST_NTER"/>
    <property type="match status" value="1"/>
</dbReference>
<feature type="domain" description="GST C-terminal" evidence="2">
    <location>
        <begin position="149"/>
        <end position="281"/>
    </location>
</feature>
<evidence type="ECO:0000259" key="1">
    <source>
        <dbReference type="PROSITE" id="PS50404"/>
    </source>
</evidence>
<evidence type="ECO:0000313" key="4">
    <source>
        <dbReference type="Proteomes" id="UP000433101"/>
    </source>
</evidence>
<accession>A0A7X3LQP0</accession>
<dbReference type="SUPFAM" id="SSF52833">
    <property type="entry name" value="Thioredoxin-like"/>
    <property type="match status" value="1"/>
</dbReference>
<dbReference type="Pfam" id="PF13409">
    <property type="entry name" value="GST_N_2"/>
    <property type="match status" value="1"/>
</dbReference>
<dbReference type="InterPro" id="IPR004045">
    <property type="entry name" value="Glutathione_S-Trfase_N"/>
</dbReference>
<dbReference type="Gene3D" id="1.20.1050.10">
    <property type="match status" value="1"/>
</dbReference>
<dbReference type="SUPFAM" id="SSF47616">
    <property type="entry name" value="GST C-terminal domain-like"/>
    <property type="match status" value="1"/>
</dbReference>
<dbReference type="Pfam" id="PF13410">
    <property type="entry name" value="GST_C_2"/>
    <property type="match status" value="1"/>
</dbReference>
<dbReference type="SFLD" id="SFLDS00019">
    <property type="entry name" value="Glutathione_Transferase_(cytos"/>
    <property type="match status" value="1"/>
</dbReference>
<keyword evidence="4" id="KW-1185">Reference proteome</keyword>
<dbReference type="SFLD" id="SFLDG00358">
    <property type="entry name" value="Main_(cytGST)"/>
    <property type="match status" value="1"/>
</dbReference>
<reference evidence="3 4" key="1">
    <citation type="submission" date="2019-12" db="EMBL/GenBank/DDBJ databases">
        <authorList>
            <person name="Li M."/>
        </authorList>
    </citation>
    <scope>NUCLEOTIDE SEQUENCE [LARGE SCALE GENOMIC DNA]</scope>
    <source>
        <strain evidence="3 4">GBMRC 2046</strain>
    </source>
</reference>
<proteinExistence type="predicted"/>
<dbReference type="InterPro" id="IPR040079">
    <property type="entry name" value="Glutathione_S-Trfase"/>
</dbReference>
<protein>
    <recommendedName>
        <fullName evidence="5">Glutathione S-transferase</fullName>
    </recommendedName>
</protein>
<dbReference type="SFLD" id="SFLDG01150">
    <property type="entry name" value="Main.1:_Beta-like"/>
    <property type="match status" value="1"/>
</dbReference>
<dbReference type="InterPro" id="IPR010987">
    <property type="entry name" value="Glutathione-S-Trfase_C-like"/>
</dbReference>
<dbReference type="Gene3D" id="3.40.30.10">
    <property type="entry name" value="Glutaredoxin"/>
    <property type="match status" value="1"/>
</dbReference>
<dbReference type="PROSITE" id="PS50405">
    <property type="entry name" value="GST_CTER"/>
    <property type="match status" value="1"/>
</dbReference>
<dbReference type="EMBL" id="WUMV01000001">
    <property type="protein sequence ID" value="MXN63324.1"/>
    <property type="molecule type" value="Genomic_DNA"/>
</dbReference>
<feature type="domain" description="GST N-terminal" evidence="1">
    <location>
        <begin position="61"/>
        <end position="143"/>
    </location>
</feature>
<dbReference type="InterPro" id="IPR036249">
    <property type="entry name" value="Thioredoxin-like_sf"/>
</dbReference>
<organism evidence="3 4">
    <name type="scientific">Stappia sediminis</name>
    <dbReference type="NCBI Taxonomy" id="2692190"/>
    <lineage>
        <taxon>Bacteria</taxon>
        <taxon>Pseudomonadati</taxon>
        <taxon>Pseudomonadota</taxon>
        <taxon>Alphaproteobacteria</taxon>
        <taxon>Hyphomicrobiales</taxon>
        <taxon>Stappiaceae</taxon>
        <taxon>Stappia</taxon>
    </lineage>
</organism>
<dbReference type="Proteomes" id="UP000433101">
    <property type="component" value="Unassembled WGS sequence"/>
</dbReference>
<dbReference type="AlphaFoldDB" id="A0A7X3LQP0"/>